<dbReference type="RefSeq" id="WP_013581038.1">
    <property type="nucleotide sequence ID" value="NC_015064.1"/>
</dbReference>
<name>E8WX81_GRATM</name>
<keyword evidence="3" id="KW-1185">Reference proteome</keyword>
<evidence type="ECO:0000256" key="1">
    <source>
        <dbReference type="SAM" id="Phobius"/>
    </source>
</evidence>
<proteinExistence type="predicted"/>
<evidence type="ECO:0000313" key="3">
    <source>
        <dbReference type="Proteomes" id="UP000000343"/>
    </source>
</evidence>
<reference evidence="3" key="1">
    <citation type="submission" date="2011-01" db="EMBL/GenBank/DDBJ databases">
        <title>Complete sequence of chromosome of Acidobacterium sp. MP5ACTX9.</title>
        <authorList>
            <consortium name="US DOE Joint Genome Institute"/>
            <person name="Lucas S."/>
            <person name="Copeland A."/>
            <person name="Lapidus A."/>
            <person name="Cheng J.-F."/>
            <person name="Goodwin L."/>
            <person name="Pitluck S."/>
            <person name="Teshima H."/>
            <person name="Detter J.C."/>
            <person name="Han C."/>
            <person name="Tapia R."/>
            <person name="Land M."/>
            <person name="Hauser L."/>
            <person name="Kyrpides N."/>
            <person name="Ivanova N."/>
            <person name="Ovchinnikova G."/>
            <person name="Pagani I."/>
            <person name="Rawat S.R."/>
            <person name="Mannisto M."/>
            <person name="Haggblom M.M."/>
            <person name="Woyke T."/>
        </authorList>
    </citation>
    <scope>NUCLEOTIDE SEQUENCE [LARGE SCALE GENOMIC DNA]</scope>
    <source>
        <strain evidence="3">MP5ACTX9</strain>
    </source>
</reference>
<dbReference type="HOGENOM" id="CLU_1359843_0_0_0"/>
<dbReference type="KEGG" id="acm:AciX9_2699"/>
<dbReference type="AlphaFoldDB" id="E8WX81"/>
<keyword evidence="1" id="KW-0812">Transmembrane</keyword>
<dbReference type="eggNOG" id="ENOG5033F5Z">
    <property type="taxonomic scope" value="Bacteria"/>
</dbReference>
<sequence length="205" mass="22190">MIEPNDNYEREIDRVLAGLRQVEPGTGMEARVLRRLEERAEAKAASLWMFRLAWGGGLAVAVVAIAFAVQHSGQRAAAPDVVAHAVAPIAVTRLHSVPVAPALIVEGMRQPRTGRVRAVQADVATTQPDAMAESFPAPPLPLTQQEKLLIRVAHHGDEVPVTPPPSIARGTEIAELRADSDKFFQDPTTGENQWKRIVAEQAPAK</sequence>
<evidence type="ECO:0000313" key="2">
    <source>
        <dbReference type="EMBL" id="ADW69723.1"/>
    </source>
</evidence>
<accession>E8WX81</accession>
<dbReference type="Proteomes" id="UP000000343">
    <property type="component" value="Chromosome"/>
</dbReference>
<gene>
    <name evidence="2" type="ordered locus">AciX9_2699</name>
</gene>
<dbReference type="OrthoDB" id="122424at2"/>
<protein>
    <submittedName>
        <fullName evidence="2">Uncharacterized protein</fullName>
    </submittedName>
</protein>
<dbReference type="EMBL" id="CP002480">
    <property type="protein sequence ID" value="ADW69723.1"/>
    <property type="molecule type" value="Genomic_DNA"/>
</dbReference>
<organism evidence="3">
    <name type="scientific">Granulicella tundricola (strain ATCC BAA-1859 / DSM 23138 / MP5ACTX9)</name>
    <dbReference type="NCBI Taxonomy" id="1198114"/>
    <lineage>
        <taxon>Bacteria</taxon>
        <taxon>Pseudomonadati</taxon>
        <taxon>Acidobacteriota</taxon>
        <taxon>Terriglobia</taxon>
        <taxon>Terriglobales</taxon>
        <taxon>Acidobacteriaceae</taxon>
        <taxon>Granulicella</taxon>
    </lineage>
</organism>
<dbReference type="PaxDb" id="1198114-AciX9_2699"/>
<feature type="transmembrane region" description="Helical" evidence="1">
    <location>
        <begin position="48"/>
        <end position="69"/>
    </location>
</feature>
<dbReference type="STRING" id="1198114.AciX9_2699"/>
<keyword evidence="1" id="KW-1133">Transmembrane helix</keyword>
<keyword evidence="1" id="KW-0472">Membrane</keyword>